<keyword evidence="1" id="KW-0479">Metal-binding</keyword>
<evidence type="ECO:0000259" key="5">
    <source>
        <dbReference type="PROSITE" id="PS50158"/>
    </source>
</evidence>
<dbReference type="STRING" id="4537.A0A0E0KYU7"/>
<dbReference type="AlphaFoldDB" id="A0A0E0KYU7"/>
<dbReference type="InterPro" id="IPR035979">
    <property type="entry name" value="RBD_domain_sf"/>
</dbReference>
<dbReference type="Gene3D" id="4.10.60.10">
    <property type="entry name" value="Zinc finger, CCHC-type"/>
    <property type="match status" value="2"/>
</dbReference>
<dbReference type="SUPFAM" id="SSF57756">
    <property type="entry name" value="Retrovirus zinc finger-like domains"/>
    <property type="match status" value="1"/>
</dbReference>
<protein>
    <submittedName>
        <fullName evidence="6">Uncharacterized protein</fullName>
    </submittedName>
</protein>
<dbReference type="PROSITE" id="PS50102">
    <property type="entry name" value="RRM"/>
    <property type="match status" value="1"/>
</dbReference>
<feature type="compositionally biased region" description="Polar residues" evidence="3">
    <location>
        <begin position="253"/>
        <end position="280"/>
    </location>
</feature>
<name>A0A0E0KYU7_ORYPU</name>
<accession>A0A0E0KYU7</accession>
<keyword evidence="7" id="KW-1185">Reference proteome</keyword>
<evidence type="ECO:0000313" key="6">
    <source>
        <dbReference type="EnsemblPlants" id="OPUNC05G03990.2"/>
    </source>
</evidence>
<dbReference type="Pfam" id="PF00076">
    <property type="entry name" value="RRM_1"/>
    <property type="match status" value="1"/>
</dbReference>
<dbReference type="SMART" id="SM00360">
    <property type="entry name" value="RRM"/>
    <property type="match status" value="1"/>
</dbReference>
<evidence type="ECO:0000256" key="2">
    <source>
        <dbReference type="PROSITE-ProRule" id="PRU00176"/>
    </source>
</evidence>
<reference evidence="6" key="2">
    <citation type="submission" date="2018-05" db="EMBL/GenBank/DDBJ databases">
        <title>OpunRS2 (Oryza punctata Reference Sequence Version 2).</title>
        <authorList>
            <person name="Zhang J."/>
            <person name="Kudrna D."/>
            <person name="Lee S."/>
            <person name="Talag J."/>
            <person name="Welchert J."/>
            <person name="Wing R.A."/>
        </authorList>
    </citation>
    <scope>NUCLEOTIDE SEQUENCE [LARGE SCALE GENOMIC DNA]</scope>
</reference>
<dbReference type="SMART" id="SM00343">
    <property type="entry name" value="ZnF_C2HC"/>
    <property type="match status" value="2"/>
</dbReference>
<dbReference type="Proteomes" id="UP000026962">
    <property type="component" value="Chromosome 5"/>
</dbReference>
<evidence type="ECO:0000259" key="4">
    <source>
        <dbReference type="PROSITE" id="PS50102"/>
    </source>
</evidence>
<sequence>MSRYDDPYDHYEQRGRNSRLYVGHLSPRTRAEDLENLFSRYGRVRFVDLKNEYGFVEFSDPWDANDARLDLDGRKYDGSDIIVQFARGVQRGLGGSREYKTRGPAHGSDHCFNCGMEGHWHRNCTAGDWTNRCYGCGERGHILKECKNSPKDLKQERGYSRSRSPRRRRSPSYGKSGPPSHWGSHGADREERLYSRRDGRGYSRSPRRHDSPSNRRNHSPKHYASPSNERYDGSRRYASPYYGRDRSPGGNASPANGRNRSPRANASPTNGRNRNLTSDGMNPPPRERDDQNGSHRRGDNDYLPSKRDDQNGSHRRGDSDYLSRDR</sequence>
<dbReference type="InterPro" id="IPR012677">
    <property type="entry name" value="Nucleotide-bd_a/b_plait_sf"/>
</dbReference>
<evidence type="ECO:0000256" key="3">
    <source>
        <dbReference type="SAM" id="MobiDB-lite"/>
    </source>
</evidence>
<dbReference type="InterPro" id="IPR001878">
    <property type="entry name" value="Znf_CCHC"/>
</dbReference>
<reference evidence="6" key="1">
    <citation type="submission" date="2015-04" db="UniProtKB">
        <authorList>
            <consortium name="EnsemblPlants"/>
        </authorList>
    </citation>
    <scope>IDENTIFICATION</scope>
</reference>
<feature type="domain" description="RRM" evidence="4">
    <location>
        <begin position="18"/>
        <end position="88"/>
    </location>
</feature>
<feature type="compositionally biased region" description="Basic and acidic residues" evidence="3">
    <location>
        <begin position="285"/>
        <end position="326"/>
    </location>
</feature>
<evidence type="ECO:0000256" key="1">
    <source>
        <dbReference type="PROSITE-ProRule" id="PRU00047"/>
    </source>
</evidence>
<feature type="domain" description="CCHC-type" evidence="5">
    <location>
        <begin position="132"/>
        <end position="148"/>
    </location>
</feature>
<feature type="compositionally biased region" description="Basic and acidic residues" evidence="3">
    <location>
        <begin position="148"/>
        <end position="159"/>
    </location>
</feature>
<dbReference type="eggNOG" id="KOG0107">
    <property type="taxonomic scope" value="Eukaryota"/>
</dbReference>
<dbReference type="PROSITE" id="PS50158">
    <property type="entry name" value="ZF_CCHC"/>
    <property type="match status" value="2"/>
</dbReference>
<keyword evidence="2" id="KW-0694">RNA-binding</keyword>
<dbReference type="GO" id="GO:0008270">
    <property type="term" value="F:zinc ion binding"/>
    <property type="evidence" value="ECO:0007669"/>
    <property type="project" value="UniProtKB-KW"/>
</dbReference>
<feature type="domain" description="CCHC-type" evidence="5">
    <location>
        <begin position="111"/>
        <end position="124"/>
    </location>
</feature>
<dbReference type="Gene3D" id="3.30.70.330">
    <property type="match status" value="1"/>
</dbReference>
<dbReference type="SUPFAM" id="SSF54928">
    <property type="entry name" value="RNA-binding domain, RBD"/>
    <property type="match status" value="1"/>
</dbReference>
<dbReference type="HOGENOM" id="CLU_047187_2_0_1"/>
<feature type="region of interest" description="Disordered" evidence="3">
    <location>
        <begin position="148"/>
        <end position="326"/>
    </location>
</feature>
<feature type="compositionally biased region" description="Basic and acidic residues" evidence="3">
    <location>
        <begin position="186"/>
        <end position="201"/>
    </location>
</feature>
<dbReference type="GO" id="GO:0003723">
    <property type="term" value="F:RNA binding"/>
    <property type="evidence" value="ECO:0007669"/>
    <property type="project" value="UniProtKB-UniRule"/>
</dbReference>
<dbReference type="Gramene" id="OPUNC05G03990.2">
    <property type="protein sequence ID" value="OPUNC05G03990.2"/>
    <property type="gene ID" value="OPUNC05G03990"/>
</dbReference>
<dbReference type="EnsemblPlants" id="OPUNC05G03990.2">
    <property type="protein sequence ID" value="OPUNC05G03990.2"/>
    <property type="gene ID" value="OPUNC05G03990"/>
</dbReference>
<dbReference type="PANTHER" id="PTHR48038:SF1">
    <property type="entry name" value="RIBONUCLEOPROTEIN RB97D"/>
    <property type="match status" value="1"/>
</dbReference>
<keyword evidence="1" id="KW-0862">Zinc</keyword>
<dbReference type="OMA" id="EYGFVEF"/>
<dbReference type="PANTHER" id="PTHR48038">
    <property type="entry name" value="RIBONUCLEOPROTEIN RB97D"/>
    <property type="match status" value="1"/>
</dbReference>
<dbReference type="Pfam" id="PF00098">
    <property type="entry name" value="zf-CCHC"/>
    <property type="match status" value="2"/>
</dbReference>
<organism evidence="6">
    <name type="scientific">Oryza punctata</name>
    <name type="common">Red rice</name>
    <dbReference type="NCBI Taxonomy" id="4537"/>
    <lineage>
        <taxon>Eukaryota</taxon>
        <taxon>Viridiplantae</taxon>
        <taxon>Streptophyta</taxon>
        <taxon>Embryophyta</taxon>
        <taxon>Tracheophyta</taxon>
        <taxon>Spermatophyta</taxon>
        <taxon>Magnoliopsida</taxon>
        <taxon>Liliopsida</taxon>
        <taxon>Poales</taxon>
        <taxon>Poaceae</taxon>
        <taxon>BOP clade</taxon>
        <taxon>Oryzoideae</taxon>
        <taxon>Oryzeae</taxon>
        <taxon>Oryzinae</taxon>
        <taxon>Oryza</taxon>
    </lineage>
</organism>
<keyword evidence="1" id="KW-0863">Zinc-finger</keyword>
<feature type="compositionally biased region" description="Low complexity" evidence="3">
    <location>
        <begin position="171"/>
        <end position="180"/>
    </location>
</feature>
<dbReference type="FunFam" id="3.30.70.330:FF:000272">
    <property type="entry name" value="Serine/arginine-rich splicing factor RS2Z32"/>
    <property type="match status" value="1"/>
</dbReference>
<dbReference type="InterPro" id="IPR000504">
    <property type="entry name" value="RRM_dom"/>
</dbReference>
<dbReference type="InterPro" id="IPR036875">
    <property type="entry name" value="Znf_CCHC_sf"/>
</dbReference>
<proteinExistence type="predicted"/>
<evidence type="ECO:0000313" key="7">
    <source>
        <dbReference type="Proteomes" id="UP000026962"/>
    </source>
</evidence>